<evidence type="ECO:0000256" key="1">
    <source>
        <dbReference type="SAM" id="MobiDB-lite"/>
    </source>
</evidence>
<feature type="region of interest" description="Disordered" evidence="1">
    <location>
        <begin position="119"/>
        <end position="147"/>
    </location>
</feature>
<dbReference type="EMBL" id="JACXVP010000007">
    <property type="protein sequence ID" value="KAG5595278.1"/>
    <property type="molecule type" value="Genomic_DNA"/>
</dbReference>
<dbReference type="AlphaFoldDB" id="A0A9J5Y8D0"/>
<sequence>MPSQNKPILRHPNVACLRSIIAKKRLNLGLIIEQEMAMKGAITAVLTPFQASTDALTARVMIFERGQGVTTEVTTLKAEVSELRKDVDHLKSTNFSSLFGTVEIPDDPSAEIPACAEVPPATTRDEIREDATNAEFDVETDEKQLKE</sequence>
<reference evidence="2 3" key="1">
    <citation type="submission" date="2020-09" db="EMBL/GenBank/DDBJ databases">
        <title>De no assembly of potato wild relative species, Solanum commersonii.</title>
        <authorList>
            <person name="Cho K."/>
        </authorList>
    </citation>
    <scope>NUCLEOTIDE SEQUENCE [LARGE SCALE GENOMIC DNA]</scope>
    <source>
        <strain evidence="2">LZ3.2</strain>
        <tissue evidence="2">Leaf</tissue>
    </source>
</reference>
<dbReference type="OrthoDB" id="1327523at2759"/>
<evidence type="ECO:0008006" key="4">
    <source>
        <dbReference type="Google" id="ProtNLM"/>
    </source>
</evidence>
<gene>
    <name evidence="2" type="ORF">H5410_036510</name>
</gene>
<keyword evidence="3" id="KW-1185">Reference proteome</keyword>
<proteinExistence type="predicted"/>
<evidence type="ECO:0000313" key="2">
    <source>
        <dbReference type="EMBL" id="KAG5595278.1"/>
    </source>
</evidence>
<comment type="caution">
    <text evidence="2">The sequence shown here is derived from an EMBL/GenBank/DDBJ whole genome shotgun (WGS) entry which is preliminary data.</text>
</comment>
<evidence type="ECO:0000313" key="3">
    <source>
        <dbReference type="Proteomes" id="UP000824120"/>
    </source>
</evidence>
<accession>A0A9J5Y8D0</accession>
<organism evidence="2 3">
    <name type="scientific">Solanum commersonii</name>
    <name type="common">Commerson's wild potato</name>
    <name type="synonym">Commerson's nightshade</name>
    <dbReference type="NCBI Taxonomy" id="4109"/>
    <lineage>
        <taxon>Eukaryota</taxon>
        <taxon>Viridiplantae</taxon>
        <taxon>Streptophyta</taxon>
        <taxon>Embryophyta</taxon>
        <taxon>Tracheophyta</taxon>
        <taxon>Spermatophyta</taxon>
        <taxon>Magnoliopsida</taxon>
        <taxon>eudicotyledons</taxon>
        <taxon>Gunneridae</taxon>
        <taxon>Pentapetalae</taxon>
        <taxon>asterids</taxon>
        <taxon>lamiids</taxon>
        <taxon>Solanales</taxon>
        <taxon>Solanaceae</taxon>
        <taxon>Solanoideae</taxon>
        <taxon>Solaneae</taxon>
        <taxon>Solanum</taxon>
    </lineage>
</organism>
<name>A0A9J5Y8D0_SOLCO</name>
<protein>
    <recommendedName>
        <fullName evidence="4">Polyprotein protein</fullName>
    </recommendedName>
</protein>
<dbReference type="Proteomes" id="UP000824120">
    <property type="component" value="Chromosome 7"/>
</dbReference>